<feature type="region of interest" description="Disordered" evidence="2">
    <location>
        <begin position="488"/>
        <end position="513"/>
    </location>
</feature>
<evidence type="ECO:0000313" key="4">
    <source>
        <dbReference type="Proteomes" id="UP000515154"/>
    </source>
</evidence>
<feature type="domain" description="PH" evidence="3">
    <location>
        <begin position="41"/>
        <end position="149"/>
    </location>
</feature>
<dbReference type="PROSITE" id="PS50003">
    <property type="entry name" value="PH_DOMAIN"/>
    <property type="match status" value="1"/>
</dbReference>
<dbReference type="Gene3D" id="2.30.29.30">
    <property type="entry name" value="Pleckstrin-homology domain (PH domain)/Phosphotyrosine-binding domain (PTB)"/>
    <property type="match status" value="1"/>
</dbReference>
<evidence type="ECO:0000313" key="5">
    <source>
        <dbReference type="RefSeq" id="XP_029643090.1"/>
    </source>
</evidence>
<dbReference type="InterPro" id="IPR001849">
    <property type="entry name" value="PH_domain"/>
</dbReference>
<feature type="coiled-coil region" evidence="1">
    <location>
        <begin position="180"/>
        <end position="336"/>
    </location>
</feature>
<dbReference type="PANTHER" id="PTHR14383:SF1">
    <property type="entry name" value="PLECKSTRIN HOMOLOGY DOMAIN-CONTAINING FAMILY D MEMBER 1"/>
    <property type="match status" value="1"/>
</dbReference>
<protein>
    <submittedName>
        <fullName evidence="5">Pleckstrin homology domain-containing family D member 1 isoform X1</fullName>
    </submittedName>
</protein>
<dbReference type="AlphaFoldDB" id="A0A6P7SY46"/>
<feature type="coiled-coil region" evidence="1">
    <location>
        <begin position="365"/>
        <end position="392"/>
    </location>
</feature>
<evidence type="ECO:0000256" key="2">
    <source>
        <dbReference type="SAM" id="MobiDB-lite"/>
    </source>
</evidence>
<keyword evidence="4" id="KW-1185">Reference proteome</keyword>
<dbReference type="SMART" id="SM00233">
    <property type="entry name" value="PH"/>
    <property type="match status" value="1"/>
</dbReference>
<proteinExistence type="predicted"/>
<evidence type="ECO:0000256" key="1">
    <source>
        <dbReference type="SAM" id="Coils"/>
    </source>
</evidence>
<dbReference type="SUPFAM" id="SSF50729">
    <property type="entry name" value="PH domain-like"/>
    <property type="match status" value="1"/>
</dbReference>
<accession>A0A6P7SY46</accession>
<dbReference type="Pfam" id="PF00169">
    <property type="entry name" value="PH"/>
    <property type="match status" value="1"/>
</dbReference>
<name>A0A6P7SY46_9MOLL</name>
<dbReference type="Proteomes" id="UP000515154">
    <property type="component" value="Linkage group LG11"/>
</dbReference>
<dbReference type="RefSeq" id="XP_029643090.1">
    <property type="nucleotide sequence ID" value="XM_029787230.2"/>
</dbReference>
<dbReference type="KEGG" id="osn:115217511"/>
<dbReference type="InterPro" id="IPR011993">
    <property type="entry name" value="PH-like_dom_sf"/>
</dbReference>
<evidence type="ECO:0000259" key="3">
    <source>
        <dbReference type="PROSITE" id="PS50003"/>
    </source>
</evidence>
<keyword evidence="1" id="KW-0175">Coiled coil</keyword>
<dbReference type="PANTHER" id="PTHR14383">
    <property type="entry name" value="SWAP-70 RECOMBINASE"/>
    <property type="match status" value="1"/>
</dbReference>
<organism evidence="4 5">
    <name type="scientific">Octopus sinensis</name>
    <name type="common">East Asian common octopus</name>
    <dbReference type="NCBI Taxonomy" id="2607531"/>
    <lineage>
        <taxon>Eukaryota</taxon>
        <taxon>Metazoa</taxon>
        <taxon>Spiralia</taxon>
        <taxon>Lophotrochozoa</taxon>
        <taxon>Mollusca</taxon>
        <taxon>Cephalopoda</taxon>
        <taxon>Coleoidea</taxon>
        <taxon>Octopodiformes</taxon>
        <taxon>Octopoda</taxon>
        <taxon>Incirrata</taxon>
        <taxon>Octopodidae</taxon>
        <taxon>Octopus</taxon>
    </lineage>
</organism>
<gene>
    <name evidence="5" type="primary">LOC115217511</name>
</gene>
<sequence>MACVFPCCCGRYVYREHVNSAMNGMPEADPLTFKPPDWKNYVQHFGCLYKRPVGHQSTKWSKRFFILKDGYLLYYPENEKKEIDKRQHLNIHPKGIVPLGDCQVNATQDPSHQFAFIVSSAQINGRIILAAENEFERNRWVEMLRKSSQVTWKCLQLGNLMIKQLETQGQQMAHDKQTYYDRLQNEVIALSDTKQRADELERLNEELAKEKSRMEQLLKDMEDDYQCVKEELMETSTAMAELETNSSELLGTLDQQKSELLILASEREKILNVLKEKEGETETLSKKNETLAQTTANLRHTLETIELKTKELLYEKAEAEKQLSENDERTSQLKAEKEYFSDQAHSMQATILDLNAQKELTESELREEILARIDAERRLRKAEQSLQYLDQAVTAETENIEEGVREGMIVNVGMLKTFFEDLAAESKIDANKPIVIKNMVHARKTLTRKANTLKFEKRRRSCSDALLKMYRRSQPVFSKNIYESSENRPSSLVLDDEDGKTRNPIRRAKTSVTQSSKYLAKDTNNSDNLLQPLMNDECVLSERM</sequence>
<reference evidence="5" key="1">
    <citation type="submission" date="2025-08" db="UniProtKB">
        <authorList>
            <consortium name="RefSeq"/>
        </authorList>
    </citation>
    <scope>IDENTIFICATION</scope>
</reference>